<evidence type="ECO:0000313" key="1">
    <source>
        <dbReference type="EMBL" id="PPK60494.1"/>
    </source>
</evidence>
<dbReference type="EMBL" id="PTIX01000052">
    <property type="protein sequence ID" value="PPK60494.1"/>
    <property type="molecule type" value="Genomic_DNA"/>
</dbReference>
<accession>A0A2S6GB01</accession>
<organism evidence="1 2">
    <name type="scientific">Actinokineospora auranticolor</name>
    <dbReference type="NCBI Taxonomy" id="155976"/>
    <lineage>
        <taxon>Bacteria</taxon>
        <taxon>Bacillati</taxon>
        <taxon>Actinomycetota</taxon>
        <taxon>Actinomycetes</taxon>
        <taxon>Pseudonocardiales</taxon>
        <taxon>Pseudonocardiaceae</taxon>
        <taxon>Actinokineospora</taxon>
    </lineage>
</organism>
<dbReference type="Proteomes" id="UP000239203">
    <property type="component" value="Unassembled WGS sequence"/>
</dbReference>
<sequence length="58" mass="5999">MEVTPVPGPPREPARDEAIAAAVAGLEGLDGLPVAEHVERFDTVHIALTAALATIDKV</sequence>
<dbReference type="RefSeq" id="WP_181043978.1">
    <property type="nucleotide sequence ID" value="NZ_CP154825.1"/>
</dbReference>
<comment type="caution">
    <text evidence="1">The sequence shown here is derived from an EMBL/GenBank/DDBJ whole genome shotgun (WGS) entry which is preliminary data.</text>
</comment>
<gene>
    <name evidence="1" type="ORF">CLV40_1524</name>
</gene>
<name>A0A2S6GB01_9PSEU</name>
<reference evidence="1 2" key="1">
    <citation type="submission" date="2018-02" db="EMBL/GenBank/DDBJ databases">
        <title>Genomic Encyclopedia of Archaeal and Bacterial Type Strains, Phase II (KMG-II): from individual species to whole genera.</title>
        <authorList>
            <person name="Goeker M."/>
        </authorList>
    </citation>
    <scope>NUCLEOTIDE SEQUENCE [LARGE SCALE GENOMIC DNA]</scope>
    <source>
        <strain evidence="1 2">YU 961-1</strain>
    </source>
</reference>
<keyword evidence="2" id="KW-1185">Reference proteome</keyword>
<dbReference type="AlphaFoldDB" id="A0A2S6GB01"/>
<evidence type="ECO:0000313" key="2">
    <source>
        <dbReference type="Proteomes" id="UP000239203"/>
    </source>
</evidence>
<protein>
    <submittedName>
        <fullName evidence="1">Uncharacterized protein</fullName>
    </submittedName>
</protein>
<proteinExistence type="predicted"/>